<evidence type="ECO:0000259" key="6">
    <source>
        <dbReference type="Pfam" id="PF02721"/>
    </source>
</evidence>
<gene>
    <name evidence="8" type="ORF">POM88_012258</name>
</gene>
<feature type="domain" description="Replication factor A C-terminal" evidence="7">
    <location>
        <begin position="256"/>
        <end position="370"/>
    </location>
</feature>
<keyword evidence="9" id="KW-1185">Reference proteome</keyword>
<dbReference type="Pfam" id="PF08646">
    <property type="entry name" value="Rep_fac-A_C"/>
    <property type="match status" value="1"/>
</dbReference>
<dbReference type="CDD" id="cd04476">
    <property type="entry name" value="RPA1_DBD_C"/>
    <property type="match status" value="1"/>
</dbReference>
<dbReference type="Gene3D" id="2.40.50.140">
    <property type="entry name" value="Nucleic acid-binding proteins"/>
    <property type="match status" value="3"/>
</dbReference>
<reference evidence="8" key="2">
    <citation type="submission" date="2023-05" db="EMBL/GenBank/DDBJ databases">
        <authorList>
            <person name="Schelkunov M.I."/>
        </authorList>
    </citation>
    <scope>NUCLEOTIDE SEQUENCE</scope>
    <source>
        <strain evidence="8">Hsosn_3</strain>
        <tissue evidence="8">Leaf</tissue>
    </source>
</reference>
<keyword evidence="2" id="KW-0479">Metal-binding</keyword>
<name>A0AAD8IW48_9APIA</name>
<dbReference type="InterPro" id="IPR047192">
    <property type="entry name" value="Euk_RPA1_DBD_C"/>
</dbReference>
<evidence type="ECO:0000256" key="5">
    <source>
        <dbReference type="ARBA" id="ARBA00023125"/>
    </source>
</evidence>
<comment type="caution">
    <text evidence="8">The sequence shown here is derived from an EMBL/GenBank/DDBJ whole genome shotgun (WGS) entry which is preliminary data.</text>
</comment>
<evidence type="ECO:0000256" key="2">
    <source>
        <dbReference type="ARBA" id="ARBA00022723"/>
    </source>
</evidence>
<evidence type="ECO:0000256" key="1">
    <source>
        <dbReference type="ARBA" id="ARBA00005690"/>
    </source>
</evidence>
<dbReference type="GO" id="GO:0003677">
    <property type="term" value="F:DNA binding"/>
    <property type="evidence" value="ECO:0007669"/>
    <property type="project" value="UniProtKB-KW"/>
</dbReference>
<dbReference type="InterPro" id="IPR012340">
    <property type="entry name" value="NA-bd_OB-fold"/>
</dbReference>
<evidence type="ECO:0008006" key="10">
    <source>
        <dbReference type="Google" id="ProtNLM"/>
    </source>
</evidence>
<dbReference type="EMBL" id="JAUIZM010000003">
    <property type="protein sequence ID" value="KAK1393202.1"/>
    <property type="molecule type" value="Genomic_DNA"/>
</dbReference>
<dbReference type="Pfam" id="PF02721">
    <property type="entry name" value="DUF223"/>
    <property type="match status" value="1"/>
</dbReference>
<comment type="similarity">
    <text evidence="1">Belongs to the replication factor A protein 1 family.</text>
</comment>
<sequence>MYDPLRKLNKSKTLWRIKVRVMRTWPTRNSEKNKISGFNLILCDEDESLIHAFVYADKWEEVGEKIKEGSINVFEDFTVNDAYDLSQYVNETPKGQKEVLPDFAIDIIGAVEEPELVTKVTTSIGLRDKFIFKVTDGRKSHRVTVWGDDGIKLREQIEKQEIKPIIIIMTDTKLYKTKETIYIGLLSSSKAYLNLEDDVVLAMRSRLEEIGYKGNELKCQSLKDDEIILIEMLTIKSMMELTDKAYIKKQVFCRIKVNQIEDPNCWWYNSCNTCKYEVSILDGAFKCTNCTKLIPVPQKRYRLCIIAEDETDACNVILQDMAVKRIVGVTATKLKAEMDKDKPESKDLPDKIKNIVGKEYTLVIDIHKDNILSDSNIYYADDICDFKSTNEVSNSTSQKLNNTL</sequence>
<dbReference type="InterPro" id="IPR003871">
    <property type="entry name" value="RFA1B/D_OB_1st"/>
</dbReference>
<dbReference type="GO" id="GO:0008270">
    <property type="term" value="F:zinc ion binding"/>
    <property type="evidence" value="ECO:0007669"/>
    <property type="project" value="UniProtKB-KW"/>
</dbReference>
<evidence type="ECO:0000256" key="3">
    <source>
        <dbReference type="ARBA" id="ARBA00022771"/>
    </source>
</evidence>
<evidence type="ECO:0000259" key="7">
    <source>
        <dbReference type="Pfam" id="PF08646"/>
    </source>
</evidence>
<keyword evidence="4" id="KW-0862">Zinc</keyword>
<dbReference type="AlphaFoldDB" id="A0AAD8IW48"/>
<organism evidence="8 9">
    <name type="scientific">Heracleum sosnowskyi</name>
    <dbReference type="NCBI Taxonomy" id="360622"/>
    <lineage>
        <taxon>Eukaryota</taxon>
        <taxon>Viridiplantae</taxon>
        <taxon>Streptophyta</taxon>
        <taxon>Embryophyta</taxon>
        <taxon>Tracheophyta</taxon>
        <taxon>Spermatophyta</taxon>
        <taxon>Magnoliopsida</taxon>
        <taxon>eudicotyledons</taxon>
        <taxon>Gunneridae</taxon>
        <taxon>Pentapetalae</taxon>
        <taxon>asterids</taxon>
        <taxon>campanulids</taxon>
        <taxon>Apiales</taxon>
        <taxon>Apiaceae</taxon>
        <taxon>Apioideae</taxon>
        <taxon>apioid superclade</taxon>
        <taxon>Tordylieae</taxon>
        <taxon>Tordyliinae</taxon>
        <taxon>Heracleum</taxon>
    </lineage>
</organism>
<dbReference type="SUPFAM" id="SSF50249">
    <property type="entry name" value="Nucleic acid-binding proteins"/>
    <property type="match status" value="2"/>
</dbReference>
<feature type="domain" description="Replication protein A 70 kDa DNA-binding subunit B/D first OB fold" evidence="6">
    <location>
        <begin position="2"/>
        <end position="83"/>
    </location>
</feature>
<dbReference type="PANTHER" id="PTHR47165">
    <property type="entry name" value="OS03G0429900 PROTEIN"/>
    <property type="match status" value="1"/>
</dbReference>
<dbReference type="PANTHER" id="PTHR47165:SF4">
    <property type="entry name" value="OS03G0429900 PROTEIN"/>
    <property type="match status" value="1"/>
</dbReference>
<reference evidence="8" key="1">
    <citation type="submission" date="2023-02" db="EMBL/GenBank/DDBJ databases">
        <title>Genome of toxic invasive species Heracleum sosnowskyi carries increased number of genes despite the absence of recent whole-genome duplications.</title>
        <authorList>
            <person name="Schelkunov M."/>
            <person name="Shtratnikova V."/>
            <person name="Makarenko M."/>
            <person name="Klepikova A."/>
            <person name="Omelchenko D."/>
            <person name="Novikova G."/>
            <person name="Obukhova E."/>
            <person name="Bogdanov V."/>
            <person name="Penin A."/>
            <person name="Logacheva M."/>
        </authorList>
    </citation>
    <scope>NUCLEOTIDE SEQUENCE</scope>
    <source>
        <strain evidence="8">Hsosn_3</strain>
        <tissue evidence="8">Leaf</tissue>
    </source>
</reference>
<evidence type="ECO:0000313" key="9">
    <source>
        <dbReference type="Proteomes" id="UP001237642"/>
    </source>
</evidence>
<protein>
    <recommendedName>
        <fullName evidence="10">Replication protein A subunit</fullName>
    </recommendedName>
</protein>
<proteinExistence type="inferred from homology"/>
<accession>A0AAD8IW48</accession>
<evidence type="ECO:0000256" key="4">
    <source>
        <dbReference type="ARBA" id="ARBA00022833"/>
    </source>
</evidence>
<keyword evidence="5" id="KW-0238">DNA-binding</keyword>
<dbReference type="InterPro" id="IPR013955">
    <property type="entry name" value="Rep_factor-A_C"/>
</dbReference>
<evidence type="ECO:0000313" key="8">
    <source>
        <dbReference type="EMBL" id="KAK1393202.1"/>
    </source>
</evidence>
<dbReference type="Proteomes" id="UP001237642">
    <property type="component" value="Unassembled WGS sequence"/>
</dbReference>
<keyword evidence="3" id="KW-0863">Zinc-finger</keyword>